<dbReference type="InterPro" id="IPR012349">
    <property type="entry name" value="Split_barrel_FMN-bd"/>
</dbReference>
<dbReference type="AlphaFoldDB" id="A0A6J6DPY2"/>
<protein>
    <submittedName>
        <fullName evidence="1">Unannotated protein</fullName>
    </submittedName>
</protein>
<evidence type="ECO:0000313" key="1">
    <source>
        <dbReference type="EMBL" id="CAB4563208.1"/>
    </source>
</evidence>
<dbReference type="InterPro" id="IPR024747">
    <property type="entry name" value="Pyridox_Oxase-rel"/>
</dbReference>
<sequence>MVNPITRLTRDEAWELLATSQIGRIASARDGAPDIFPVNYVVFGEDIYFRTAADSRLRVDCDNRAVAFESAWQLSENAWSVVILGHLRTLTLGSDQEILDKLPILDFAPDRPYVWMQVSADDVRGRRFSLNT</sequence>
<dbReference type="EMBL" id="CAEZTD010000061">
    <property type="protein sequence ID" value="CAB4563208.1"/>
    <property type="molecule type" value="Genomic_DNA"/>
</dbReference>
<dbReference type="Pfam" id="PF12900">
    <property type="entry name" value="Pyridox_ox_2"/>
    <property type="match status" value="1"/>
</dbReference>
<gene>
    <name evidence="1" type="ORF">UFOPK1591_00872</name>
</gene>
<organism evidence="1">
    <name type="scientific">freshwater metagenome</name>
    <dbReference type="NCBI Taxonomy" id="449393"/>
    <lineage>
        <taxon>unclassified sequences</taxon>
        <taxon>metagenomes</taxon>
        <taxon>ecological metagenomes</taxon>
    </lineage>
</organism>
<accession>A0A6J6DPY2</accession>
<name>A0A6J6DPY2_9ZZZZ</name>
<dbReference type="SUPFAM" id="SSF50475">
    <property type="entry name" value="FMN-binding split barrel"/>
    <property type="match status" value="1"/>
</dbReference>
<reference evidence="1" key="1">
    <citation type="submission" date="2020-05" db="EMBL/GenBank/DDBJ databases">
        <authorList>
            <person name="Chiriac C."/>
            <person name="Salcher M."/>
            <person name="Ghai R."/>
            <person name="Kavagutti S V."/>
        </authorList>
    </citation>
    <scope>NUCLEOTIDE SEQUENCE</scope>
</reference>
<dbReference type="Gene3D" id="2.30.110.10">
    <property type="entry name" value="Electron Transport, Fmn-binding Protein, Chain A"/>
    <property type="match status" value="1"/>
</dbReference>
<proteinExistence type="predicted"/>